<gene>
    <name evidence="6" type="ORF">H0H81_000102</name>
</gene>
<reference evidence="6" key="1">
    <citation type="submission" date="2021-02" db="EMBL/GenBank/DDBJ databases">
        <authorList>
            <person name="Nieuwenhuis M."/>
            <person name="Van De Peppel L.J.J."/>
        </authorList>
    </citation>
    <scope>NUCLEOTIDE SEQUENCE</scope>
    <source>
        <strain evidence="6">D49</strain>
    </source>
</reference>
<dbReference type="GO" id="GO:0000145">
    <property type="term" value="C:exocyst"/>
    <property type="evidence" value="ECO:0007669"/>
    <property type="project" value="UniProtKB-UniRule"/>
</dbReference>
<feature type="domain" description="Exocyst complex component EXOC2/Sec5 N-terminal" evidence="5">
    <location>
        <begin position="53"/>
        <end position="418"/>
    </location>
</feature>
<evidence type="ECO:0000313" key="6">
    <source>
        <dbReference type="EMBL" id="KAG5654577.1"/>
    </source>
</evidence>
<dbReference type="EMBL" id="JABCKI010000005">
    <property type="protein sequence ID" value="KAG5654577.1"/>
    <property type="molecule type" value="Genomic_DNA"/>
</dbReference>
<sequence length="430" mass="47936">MPKLKFDLDEATLLKAYGISSLRPSKWEEVNHELEDSVAGALTSTTGDGEGADPLGIGGHVNVKEMDMESKAAVLINSKSFDPKAFLSAVHPNATYQDLAQGIAHLQASIDARSEAIRVLVEENFDRFVAVKAANDALYAEMKEGLLSPEMDYATRPLRDQLKQAAMKADQVFLPLLENSSKATRLRTTLRVFERSKFFFNLPSFIMESVEAGRYDVALRDYKKGKLLLESRPGQLLPSGAPKEGQSFGSADQQHRRILEKVWASTEKAMGEMKSVLLAQLKDPTRTLEDQEKTIDVLLDIQAGDDPIWAYFDHQHKYILDEMKKTYGTATTSIQVTIEKISLENEPGSLTSHVAAQLQGAIFALETKQAEAIIARSSAEPAWQAILDMIKNVSETMLSSLPNFCKISKNFMEGKYRKVFLIYYSYHSRA</sequence>
<evidence type="ECO:0000256" key="3">
    <source>
        <dbReference type="ARBA" id="ARBA00022483"/>
    </source>
</evidence>
<keyword evidence="7" id="KW-1185">Reference proteome</keyword>
<proteinExistence type="inferred from homology"/>
<comment type="function">
    <text evidence="4">Component of the exocyst complex involved in the docking of exocytic vesicles with fusion sites on the plasma membrane.</text>
</comment>
<dbReference type="OrthoDB" id="26242at2759"/>
<name>A0A9P7GX10_9AGAR</name>
<evidence type="ECO:0000313" key="7">
    <source>
        <dbReference type="Proteomes" id="UP000717328"/>
    </source>
</evidence>
<protein>
    <recommendedName>
        <fullName evidence="4">Exocyst complex component SEC5</fullName>
    </recommendedName>
</protein>
<comment type="subunit">
    <text evidence="4">Component of the exocyst complex.</text>
</comment>
<accession>A0A9P7GX10</accession>
<evidence type="ECO:0000256" key="4">
    <source>
        <dbReference type="RuleBase" id="RU365069"/>
    </source>
</evidence>
<keyword evidence="4" id="KW-0653">Protein transport</keyword>
<evidence type="ECO:0000259" key="5">
    <source>
        <dbReference type="Pfam" id="PF15469"/>
    </source>
</evidence>
<dbReference type="InterPro" id="IPR039481">
    <property type="entry name" value="EXOC2/Sec5_N_dom"/>
</dbReference>
<dbReference type="Proteomes" id="UP000717328">
    <property type="component" value="Unassembled WGS sequence"/>
</dbReference>
<dbReference type="PANTHER" id="PTHR13043">
    <property type="entry name" value="EXOCYST COMPLEX COMPONENT SEC5"/>
    <property type="match status" value="1"/>
</dbReference>
<evidence type="ECO:0000256" key="1">
    <source>
        <dbReference type="ARBA" id="ARBA00010578"/>
    </source>
</evidence>
<keyword evidence="2 4" id="KW-0813">Transport</keyword>
<reference evidence="6" key="2">
    <citation type="submission" date="2021-10" db="EMBL/GenBank/DDBJ databases">
        <title>Phylogenomics reveals ancestral predisposition of the termite-cultivated fungus Termitomyces towards a domesticated lifestyle.</title>
        <authorList>
            <person name="Auxier B."/>
            <person name="Grum-Grzhimaylo A."/>
            <person name="Cardenas M.E."/>
            <person name="Lodge J.D."/>
            <person name="Laessoe T."/>
            <person name="Pedersen O."/>
            <person name="Smith M.E."/>
            <person name="Kuyper T.W."/>
            <person name="Franco-Molano E.A."/>
            <person name="Baroni T.J."/>
            <person name="Aanen D.K."/>
        </authorList>
    </citation>
    <scope>NUCLEOTIDE SEQUENCE</scope>
    <source>
        <strain evidence="6">D49</strain>
    </source>
</reference>
<dbReference type="GO" id="GO:0006887">
    <property type="term" value="P:exocytosis"/>
    <property type="evidence" value="ECO:0007669"/>
    <property type="project" value="UniProtKB-KW"/>
</dbReference>
<dbReference type="GO" id="GO:0006893">
    <property type="term" value="P:Golgi to plasma membrane transport"/>
    <property type="evidence" value="ECO:0007669"/>
    <property type="project" value="UniProtKB-UniRule"/>
</dbReference>
<dbReference type="Pfam" id="PF15469">
    <property type="entry name" value="Sec5"/>
    <property type="match status" value="1"/>
</dbReference>
<dbReference type="InterPro" id="IPR029175">
    <property type="entry name" value="EXOC2/Sec5"/>
</dbReference>
<dbReference type="PANTHER" id="PTHR13043:SF1">
    <property type="entry name" value="EXOCYST COMPLEX COMPONENT 2"/>
    <property type="match status" value="1"/>
</dbReference>
<dbReference type="AlphaFoldDB" id="A0A9P7GX10"/>
<organism evidence="6 7">
    <name type="scientific">Sphagnurus paluster</name>
    <dbReference type="NCBI Taxonomy" id="117069"/>
    <lineage>
        <taxon>Eukaryota</taxon>
        <taxon>Fungi</taxon>
        <taxon>Dikarya</taxon>
        <taxon>Basidiomycota</taxon>
        <taxon>Agaricomycotina</taxon>
        <taxon>Agaricomycetes</taxon>
        <taxon>Agaricomycetidae</taxon>
        <taxon>Agaricales</taxon>
        <taxon>Tricholomatineae</taxon>
        <taxon>Lyophyllaceae</taxon>
        <taxon>Sphagnurus</taxon>
    </lineage>
</organism>
<dbReference type="GO" id="GO:0015031">
    <property type="term" value="P:protein transport"/>
    <property type="evidence" value="ECO:0007669"/>
    <property type="project" value="UniProtKB-KW"/>
</dbReference>
<evidence type="ECO:0000256" key="2">
    <source>
        <dbReference type="ARBA" id="ARBA00022448"/>
    </source>
</evidence>
<comment type="similarity">
    <text evidence="1 4">Belongs to the SEC5 family.</text>
</comment>
<keyword evidence="3 4" id="KW-0268">Exocytosis</keyword>
<comment type="caution">
    <text evidence="6">The sequence shown here is derived from an EMBL/GenBank/DDBJ whole genome shotgun (WGS) entry which is preliminary data.</text>
</comment>